<evidence type="ECO:0000313" key="2">
    <source>
        <dbReference type="EMBL" id="PWR02017.1"/>
    </source>
</evidence>
<dbReference type="OrthoDB" id="581532at2"/>
<evidence type="ECO:0000259" key="1">
    <source>
        <dbReference type="PROSITE" id="PS51340"/>
    </source>
</evidence>
<reference evidence="2 3" key="1">
    <citation type="submission" date="2018-05" db="EMBL/GenBank/DDBJ databases">
        <title>Rhodobacteraceae gen. nov., sp. nov. isolated from sea water.</title>
        <authorList>
            <person name="Ren Y."/>
        </authorList>
    </citation>
    <scope>NUCLEOTIDE SEQUENCE [LARGE SCALE GENOMIC DNA]</scope>
    <source>
        <strain evidence="2 3">TG-679</strain>
    </source>
</reference>
<proteinExistence type="predicted"/>
<dbReference type="PANTHER" id="PTHR36930:SF1">
    <property type="entry name" value="MOSC DOMAIN-CONTAINING PROTEIN"/>
    <property type="match status" value="1"/>
</dbReference>
<comment type="caution">
    <text evidence="2">The sequence shown here is derived from an EMBL/GenBank/DDBJ whole genome shotgun (WGS) entry which is preliminary data.</text>
</comment>
<organism evidence="2 3">
    <name type="scientific">Meridianimarinicoccus roseus</name>
    <dbReference type="NCBI Taxonomy" id="2072018"/>
    <lineage>
        <taxon>Bacteria</taxon>
        <taxon>Pseudomonadati</taxon>
        <taxon>Pseudomonadota</taxon>
        <taxon>Alphaproteobacteria</taxon>
        <taxon>Rhodobacterales</taxon>
        <taxon>Paracoccaceae</taxon>
        <taxon>Meridianimarinicoccus</taxon>
    </lineage>
</organism>
<dbReference type="GO" id="GO:0003824">
    <property type="term" value="F:catalytic activity"/>
    <property type="evidence" value="ECO:0007669"/>
    <property type="project" value="InterPro"/>
</dbReference>
<dbReference type="GO" id="GO:0030151">
    <property type="term" value="F:molybdenum ion binding"/>
    <property type="evidence" value="ECO:0007669"/>
    <property type="project" value="InterPro"/>
</dbReference>
<dbReference type="GO" id="GO:0030170">
    <property type="term" value="F:pyridoxal phosphate binding"/>
    <property type="evidence" value="ECO:0007669"/>
    <property type="project" value="InterPro"/>
</dbReference>
<dbReference type="InterPro" id="IPR011037">
    <property type="entry name" value="Pyrv_Knase-like_insert_dom_sf"/>
</dbReference>
<dbReference type="InterPro" id="IPR005302">
    <property type="entry name" value="MoCF_Sase_C"/>
</dbReference>
<dbReference type="Proteomes" id="UP000245680">
    <property type="component" value="Unassembled WGS sequence"/>
</dbReference>
<feature type="domain" description="MOSC" evidence="1">
    <location>
        <begin position="107"/>
        <end position="248"/>
    </location>
</feature>
<dbReference type="PROSITE" id="PS51340">
    <property type="entry name" value="MOSC"/>
    <property type="match status" value="1"/>
</dbReference>
<gene>
    <name evidence="2" type="ORF">DKT77_14070</name>
</gene>
<keyword evidence="3" id="KW-1185">Reference proteome</keyword>
<dbReference type="Pfam" id="PF03473">
    <property type="entry name" value="MOSC"/>
    <property type="match status" value="1"/>
</dbReference>
<dbReference type="Pfam" id="PF03476">
    <property type="entry name" value="MOSC_N"/>
    <property type="match status" value="1"/>
</dbReference>
<dbReference type="Gene3D" id="2.40.33.20">
    <property type="entry name" value="PK beta-barrel domain-like"/>
    <property type="match status" value="1"/>
</dbReference>
<dbReference type="InterPro" id="IPR052716">
    <property type="entry name" value="MOSC_domain"/>
</dbReference>
<sequence>MTTTLAALWRHPIKGHGRERLASVTLVPGQTLPWDRTWAVLREGADDPQGDWSPCNAFTRGAGSPQLMAITADLNEAAGVITLRHPDRPDITFDPDGETDAFLDWAAPLVAEGRPGPVRVVRAAQRGMTDTPFPSISICSTASLAALSDAVGHPLSPDRFRANLWLDGLEPWTEADLVGQDLRIGGATLRVEMRNTRCRATEANPDTGVRDADTLGALRKLWGHIDFGIYATVTDGGTIHEGDTVVLA</sequence>
<dbReference type="PANTHER" id="PTHR36930">
    <property type="entry name" value="METAL-SULFUR CLUSTER BIOSYNTHESIS PROTEINS YUAD-RELATED"/>
    <property type="match status" value="1"/>
</dbReference>
<evidence type="ECO:0000313" key="3">
    <source>
        <dbReference type="Proteomes" id="UP000245680"/>
    </source>
</evidence>
<dbReference type="SUPFAM" id="SSF50800">
    <property type="entry name" value="PK beta-barrel domain-like"/>
    <property type="match status" value="1"/>
</dbReference>
<dbReference type="RefSeq" id="WP_109812325.1">
    <property type="nucleotide sequence ID" value="NZ_QGKU01000044.1"/>
</dbReference>
<dbReference type="AlphaFoldDB" id="A0A2V2LFP8"/>
<name>A0A2V2LFP8_9RHOB</name>
<protein>
    <submittedName>
        <fullName evidence="2">Molybdenum cofactor biosysynthesis protein</fullName>
    </submittedName>
</protein>
<dbReference type="InterPro" id="IPR005303">
    <property type="entry name" value="MOCOS_middle"/>
</dbReference>
<dbReference type="EMBL" id="QGKU01000044">
    <property type="protein sequence ID" value="PWR02017.1"/>
    <property type="molecule type" value="Genomic_DNA"/>
</dbReference>
<accession>A0A2V2LFP8</accession>